<dbReference type="Pfam" id="PF03109">
    <property type="entry name" value="ABC1"/>
    <property type="match status" value="1"/>
</dbReference>
<gene>
    <name evidence="3" type="ORF">ACFFF7_15120</name>
</gene>
<comment type="similarity">
    <text evidence="1">Belongs to the protein kinase superfamily. ADCK protein kinase family.</text>
</comment>
<dbReference type="PANTHER" id="PTHR10566">
    <property type="entry name" value="CHAPERONE-ACTIVITY OF BC1 COMPLEX CABC1 -RELATED"/>
    <property type="match status" value="1"/>
</dbReference>
<dbReference type="PANTHER" id="PTHR10566:SF113">
    <property type="entry name" value="PROTEIN ACTIVITY OF BC1 COMPLEX KINASE 7, CHLOROPLASTIC"/>
    <property type="match status" value="1"/>
</dbReference>
<feature type="domain" description="ABC1 atypical kinase-like" evidence="2">
    <location>
        <begin position="91"/>
        <end position="334"/>
    </location>
</feature>
<dbReference type="EMBL" id="JBHLTL010000011">
    <property type="protein sequence ID" value="MFC0590740.1"/>
    <property type="molecule type" value="Genomic_DNA"/>
</dbReference>
<organism evidence="3 4">
    <name type="scientific">Novosphingobium aquiterrae</name>
    <dbReference type="NCBI Taxonomy" id="624388"/>
    <lineage>
        <taxon>Bacteria</taxon>
        <taxon>Pseudomonadati</taxon>
        <taxon>Pseudomonadota</taxon>
        <taxon>Alphaproteobacteria</taxon>
        <taxon>Sphingomonadales</taxon>
        <taxon>Sphingomonadaceae</taxon>
        <taxon>Novosphingobium</taxon>
    </lineage>
</organism>
<comment type="caution">
    <text evidence="3">The sequence shown here is derived from an EMBL/GenBank/DDBJ whole genome shotgun (WGS) entry which is preliminary data.</text>
</comment>
<dbReference type="Proteomes" id="UP001589943">
    <property type="component" value="Unassembled WGS sequence"/>
</dbReference>
<keyword evidence="3" id="KW-0808">Transferase</keyword>
<keyword evidence="3" id="KW-0418">Kinase</keyword>
<keyword evidence="4" id="KW-1185">Reference proteome</keyword>
<dbReference type="InterPro" id="IPR050154">
    <property type="entry name" value="UbiB_kinase"/>
</dbReference>
<dbReference type="GO" id="GO:0016301">
    <property type="term" value="F:kinase activity"/>
    <property type="evidence" value="ECO:0007669"/>
    <property type="project" value="UniProtKB-KW"/>
</dbReference>
<proteinExistence type="inferred from homology"/>
<dbReference type="SUPFAM" id="SSF56112">
    <property type="entry name" value="Protein kinase-like (PK-like)"/>
    <property type="match status" value="1"/>
</dbReference>
<reference evidence="3 4" key="1">
    <citation type="submission" date="2024-09" db="EMBL/GenBank/DDBJ databases">
        <authorList>
            <person name="Sun Q."/>
            <person name="Mori K."/>
        </authorList>
    </citation>
    <scope>NUCLEOTIDE SEQUENCE [LARGE SCALE GENOMIC DNA]</scope>
    <source>
        <strain evidence="3 4">NCAIM B.02537</strain>
    </source>
</reference>
<name>A0ABV6PLN6_9SPHN</name>
<dbReference type="CDD" id="cd05121">
    <property type="entry name" value="ABC1_ADCK3-like"/>
    <property type="match status" value="1"/>
</dbReference>
<evidence type="ECO:0000313" key="4">
    <source>
        <dbReference type="Proteomes" id="UP001589943"/>
    </source>
</evidence>
<sequence length="539" mass="58477">MLSDAEEDVPLGERARFAELARIFARHGLNGLASRIGLMPSRVALPAEADAPERVVALLRDLGPVAVKLGQVLATREDLIGPEWIAALSTLQDQVPPLPFEQIEADLVASLGAPIDEVFARFDRIPIAAASIAQVHAAALRDGTEVVVKVRRPGIASRVDADLRLLRRVARLGERRSPELRRLKPDELLRAFAESLSQEMDLSAEAAACESIGAYLETLGVRTPRFFWDHIGRRANVQERLVGISVRAGAASDMDFPAAKDIADTYADAVLRMIIFNGRFHADPHPGNVFVLTDGGIAFIDFGAVGILTPARRSELVTLVLAIAGDDARAVADVLMRWSGDYSVDAQALQRDLKLLIDEFRGAVLQQIELSVIFTRVFSLLREFRLALPPDLALLLRTLLTAEGFVRSLDPNFNIAARTMPIARELMRERLSPADLKKGGRRLIAGLGRLASASPELITLAESIARSGALPIRIQPSSSSSNIKRSSATDPHVLTVGLIIAGSILVDKHETAGISLFIAAAGNFLWAKFQCKKLNRADP</sequence>
<dbReference type="InterPro" id="IPR011009">
    <property type="entry name" value="Kinase-like_dom_sf"/>
</dbReference>
<dbReference type="InterPro" id="IPR004147">
    <property type="entry name" value="ABC1_dom"/>
</dbReference>
<evidence type="ECO:0000259" key="2">
    <source>
        <dbReference type="Pfam" id="PF03109"/>
    </source>
</evidence>
<dbReference type="RefSeq" id="WP_379482186.1">
    <property type="nucleotide sequence ID" value="NZ_JBHLTL010000011.1"/>
</dbReference>
<evidence type="ECO:0000256" key="1">
    <source>
        <dbReference type="ARBA" id="ARBA00009670"/>
    </source>
</evidence>
<accession>A0ABV6PLN6</accession>
<protein>
    <submittedName>
        <fullName evidence="3">ABC1 kinase family protein</fullName>
    </submittedName>
</protein>
<evidence type="ECO:0000313" key="3">
    <source>
        <dbReference type="EMBL" id="MFC0590740.1"/>
    </source>
</evidence>